<dbReference type="PANTHER" id="PTHR42852">
    <property type="entry name" value="THIOL:DISULFIDE INTERCHANGE PROTEIN DSBE"/>
    <property type="match status" value="1"/>
</dbReference>
<name>A0ABU0ISE0_9CAUL</name>
<dbReference type="NCBIfam" id="TIGR00385">
    <property type="entry name" value="dsbE"/>
    <property type="match status" value="1"/>
</dbReference>
<dbReference type="SUPFAM" id="SSF52833">
    <property type="entry name" value="Thioredoxin-like"/>
    <property type="match status" value="1"/>
</dbReference>
<keyword evidence="8" id="KW-1185">Reference proteome</keyword>
<dbReference type="Gene3D" id="3.40.30.10">
    <property type="entry name" value="Glutaredoxin"/>
    <property type="match status" value="1"/>
</dbReference>
<dbReference type="PANTHER" id="PTHR42852:SF6">
    <property type="entry name" value="THIOL:DISULFIDE INTERCHANGE PROTEIN DSBE"/>
    <property type="match status" value="1"/>
</dbReference>
<keyword evidence="5" id="KW-0676">Redox-active center</keyword>
<dbReference type="PROSITE" id="PS00194">
    <property type="entry name" value="THIOREDOXIN_1"/>
    <property type="match status" value="1"/>
</dbReference>
<accession>A0ABU0ISE0</accession>
<dbReference type="EMBL" id="JAUSVS010000005">
    <property type="protein sequence ID" value="MDQ0464916.1"/>
    <property type="molecule type" value="Genomic_DNA"/>
</dbReference>
<reference evidence="7 8" key="1">
    <citation type="submission" date="2023-07" db="EMBL/GenBank/DDBJ databases">
        <title>Genomic Encyclopedia of Type Strains, Phase IV (KMG-IV): sequencing the most valuable type-strain genomes for metagenomic binning, comparative biology and taxonomic classification.</title>
        <authorList>
            <person name="Goeker M."/>
        </authorList>
    </citation>
    <scope>NUCLEOTIDE SEQUENCE [LARGE SCALE GENOMIC DNA]</scope>
    <source>
        <strain evidence="7 8">DSM 18695</strain>
    </source>
</reference>
<dbReference type="InterPro" id="IPR050553">
    <property type="entry name" value="Thioredoxin_ResA/DsbE_sf"/>
</dbReference>
<evidence type="ECO:0000313" key="7">
    <source>
        <dbReference type="EMBL" id="MDQ0464916.1"/>
    </source>
</evidence>
<evidence type="ECO:0000259" key="6">
    <source>
        <dbReference type="PROSITE" id="PS51352"/>
    </source>
</evidence>
<comment type="subcellular location">
    <subcellularLocation>
        <location evidence="1">Cell envelope</location>
    </subcellularLocation>
</comment>
<dbReference type="InterPro" id="IPR036249">
    <property type="entry name" value="Thioredoxin-like_sf"/>
</dbReference>
<dbReference type="Proteomes" id="UP001228905">
    <property type="component" value="Unassembled WGS sequence"/>
</dbReference>
<proteinExistence type="inferred from homology"/>
<comment type="caution">
    <text evidence="7">The sequence shown here is derived from an EMBL/GenBank/DDBJ whole genome shotgun (WGS) entry which is preliminary data.</text>
</comment>
<dbReference type="Pfam" id="PF08534">
    <property type="entry name" value="Redoxin"/>
    <property type="match status" value="1"/>
</dbReference>
<dbReference type="RefSeq" id="WP_307349919.1">
    <property type="nucleotide sequence ID" value="NZ_JAUSVS010000005.1"/>
</dbReference>
<evidence type="ECO:0000256" key="1">
    <source>
        <dbReference type="ARBA" id="ARBA00004196"/>
    </source>
</evidence>
<evidence type="ECO:0000256" key="5">
    <source>
        <dbReference type="ARBA" id="ARBA00023284"/>
    </source>
</evidence>
<keyword evidence="3" id="KW-0201">Cytochrome c-type biogenesis</keyword>
<dbReference type="InterPro" id="IPR004799">
    <property type="entry name" value="Periplasmic_diS_OxRdtase_DsbE"/>
</dbReference>
<evidence type="ECO:0000256" key="2">
    <source>
        <dbReference type="ARBA" id="ARBA00007758"/>
    </source>
</evidence>
<dbReference type="InterPro" id="IPR013740">
    <property type="entry name" value="Redoxin"/>
</dbReference>
<dbReference type="InterPro" id="IPR017937">
    <property type="entry name" value="Thioredoxin_CS"/>
</dbReference>
<dbReference type="PROSITE" id="PS51352">
    <property type="entry name" value="THIOREDOXIN_2"/>
    <property type="match status" value="1"/>
</dbReference>
<protein>
    <submittedName>
        <fullName evidence="7">Cytochrome c biogenesis protein CcmG/thiol:disulfide interchange protein DsbE</fullName>
    </submittedName>
</protein>
<sequence>MKRFFAFTPLIVLALLAGVFAVYSLHRDPQVRPRALVGHPVPAVTLVPLEGGAPVALGGLKGPVLVNFYASWCVPCRQEAQVLMGLKTEGVTVIGVAYKDEPDASRAFLAEVGNPYAQTLVDRDGRAGLEFGVTGVPETFLIGRDGIIRDKISEPLTVESADRLVRKLSASDR</sequence>
<evidence type="ECO:0000256" key="4">
    <source>
        <dbReference type="ARBA" id="ARBA00023157"/>
    </source>
</evidence>
<dbReference type="InterPro" id="IPR013766">
    <property type="entry name" value="Thioredoxin_domain"/>
</dbReference>
<comment type="similarity">
    <text evidence="2">Belongs to the thioredoxin family. DsbE subfamily.</text>
</comment>
<evidence type="ECO:0000313" key="8">
    <source>
        <dbReference type="Proteomes" id="UP001228905"/>
    </source>
</evidence>
<organism evidence="7 8">
    <name type="scientific">Caulobacter ginsengisoli</name>
    <dbReference type="NCBI Taxonomy" id="400775"/>
    <lineage>
        <taxon>Bacteria</taxon>
        <taxon>Pseudomonadati</taxon>
        <taxon>Pseudomonadota</taxon>
        <taxon>Alphaproteobacteria</taxon>
        <taxon>Caulobacterales</taxon>
        <taxon>Caulobacteraceae</taxon>
        <taxon>Caulobacter</taxon>
    </lineage>
</organism>
<evidence type="ECO:0000256" key="3">
    <source>
        <dbReference type="ARBA" id="ARBA00022748"/>
    </source>
</evidence>
<feature type="domain" description="Thioredoxin" evidence="6">
    <location>
        <begin position="35"/>
        <end position="170"/>
    </location>
</feature>
<keyword evidence="4" id="KW-1015">Disulfide bond</keyword>
<gene>
    <name evidence="7" type="ORF">QO010_002700</name>
</gene>